<dbReference type="AlphaFoldDB" id="A0A1I6M6A5"/>
<dbReference type="Proteomes" id="UP000199024">
    <property type="component" value="Unassembled WGS sequence"/>
</dbReference>
<name>A0A1I6M6A5_9BACT</name>
<sequence length="178" mass="19922">MQTKVIQPGTALAPTSTKADATVKHSRDRGLLLIGLFKLGKALFFFAIGAGALQFLHKDLGETILRLAPKLHVDAEGKLVELLMSKVDLIDHHRLRQISMGTFAYSALALVEGVGLMMEQSWAEYLTLGLTISFLPWELFELARDANWFRVGLLLINLLVLGYLLWLLKRKRRAHESA</sequence>
<dbReference type="OrthoDB" id="121772at2"/>
<dbReference type="RefSeq" id="WP_089838788.1">
    <property type="nucleotide sequence ID" value="NZ_FOZL01000001.1"/>
</dbReference>
<keyword evidence="1" id="KW-0472">Membrane</keyword>
<accession>A0A1I6M6A5</accession>
<evidence type="ECO:0000313" key="3">
    <source>
        <dbReference type="Proteomes" id="UP000199024"/>
    </source>
</evidence>
<feature type="transmembrane region" description="Helical" evidence="1">
    <location>
        <begin position="31"/>
        <end position="56"/>
    </location>
</feature>
<protein>
    <submittedName>
        <fullName evidence="2">Uncharacterized membrane protein, DUF2068 family</fullName>
    </submittedName>
</protein>
<reference evidence="2 3" key="1">
    <citation type="submission" date="2016-10" db="EMBL/GenBank/DDBJ databases">
        <authorList>
            <person name="de Groot N.N."/>
        </authorList>
    </citation>
    <scope>NUCLEOTIDE SEQUENCE [LARGE SCALE GENOMIC DNA]</scope>
    <source>
        <strain evidence="2 3">DSM 21001</strain>
    </source>
</reference>
<keyword evidence="3" id="KW-1185">Reference proteome</keyword>
<dbReference type="EMBL" id="FOZL01000001">
    <property type="protein sequence ID" value="SFS11227.1"/>
    <property type="molecule type" value="Genomic_DNA"/>
</dbReference>
<feature type="transmembrane region" description="Helical" evidence="1">
    <location>
        <begin position="148"/>
        <end position="168"/>
    </location>
</feature>
<dbReference type="InterPro" id="IPR021125">
    <property type="entry name" value="DUF2127"/>
</dbReference>
<organism evidence="2 3">
    <name type="scientific">Granulicella pectinivorans</name>
    <dbReference type="NCBI Taxonomy" id="474950"/>
    <lineage>
        <taxon>Bacteria</taxon>
        <taxon>Pseudomonadati</taxon>
        <taxon>Acidobacteriota</taxon>
        <taxon>Terriglobia</taxon>
        <taxon>Terriglobales</taxon>
        <taxon>Acidobacteriaceae</taxon>
        <taxon>Granulicella</taxon>
    </lineage>
</organism>
<evidence type="ECO:0000313" key="2">
    <source>
        <dbReference type="EMBL" id="SFS11227.1"/>
    </source>
</evidence>
<keyword evidence="1" id="KW-0812">Transmembrane</keyword>
<gene>
    <name evidence="2" type="ORF">SAMN05421771_1931</name>
</gene>
<keyword evidence="1" id="KW-1133">Transmembrane helix</keyword>
<evidence type="ECO:0000256" key="1">
    <source>
        <dbReference type="SAM" id="Phobius"/>
    </source>
</evidence>
<proteinExistence type="predicted"/>
<dbReference type="STRING" id="474950.SAMN05421771_1931"/>
<dbReference type="Pfam" id="PF09900">
    <property type="entry name" value="DUF2127"/>
    <property type="match status" value="1"/>
</dbReference>